<protein>
    <submittedName>
        <fullName evidence="3">CYTH and CHAD domain-containing protein</fullName>
    </submittedName>
</protein>
<comment type="caution">
    <text evidence="3">The sequence shown here is derived from an EMBL/GenBank/DDBJ whole genome shotgun (WGS) entry which is preliminary data.</text>
</comment>
<feature type="compositionally biased region" description="Basic residues" evidence="1">
    <location>
        <begin position="485"/>
        <end position="495"/>
    </location>
</feature>
<dbReference type="SUPFAM" id="SSF55154">
    <property type="entry name" value="CYTH-like phosphatases"/>
    <property type="match status" value="1"/>
</dbReference>
<gene>
    <name evidence="3" type="ORF">F7Q99_30455</name>
</gene>
<accession>A0A6N7KXJ1</accession>
<dbReference type="InterPro" id="IPR038186">
    <property type="entry name" value="CHAD_dom_sf"/>
</dbReference>
<dbReference type="PROSITE" id="PS51708">
    <property type="entry name" value="CHAD"/>
    <property type="match status" value="1"/>
</dbReference>
<dbReference type="SMART" id="SM00880">
    <property type="entry name" value="CHAD"/>
    <property type="match status" value="1"/>
</dbReference>
<feature type="region of interest" description="Disordered" evidence="1">
    <location>
        <begin position="471"/>
        <end position="509"/>
    </location>
</feature>
<reference evidence="3 4" key="1">
    <citation type="submission" date="2019-09" db="EMBL/GenBank/DDBJ databases">
        <title>Genome Sequences of Streptomyces kaniharaensis ATCC 21070.</title>
        <authorList>
            <person name="Zhu W."/>
            <person name="De Crecy-Lagard V."/>
            <person name="Richards N.G."/>
        </authorList>
    </citation>
    <scope>NUCLEOTIDE SEQUENCE [LARGE SCALE GENOMIC DNA]</scope>
    <source>
        <strain evidence="3 4">SF-557</strain>
    </source>
</reference>
<sequence length="592" mass="65338">MARTRYGKAPCHSGRKAVRRSASTGSLAPVFSRPTLGRGWRGHAHGMGTQHAETERKYDGTTLPERLDRVPGVAAAQSAEPQDLDAVYYDTQDLRLLRRHITLRRRAGGSDAGWHLKLPRGGDVRQEIRLPLAAGGPNEVPAELAGLVVASTRGTSLAPVARLHTRRARLLLRDDRGDTLAEITEDRVVAQILDAERVPVAPSGDQAALAEDDAPGDRPASEAGRAGGTGTEVCGWTEFEVELEHGTPALLDRIEAVFADAGLVRSTWPSKLSRALGEPRMAEARSAGPASTPAAGSAGALVMDGFRAQLDAFLALDPAVRRGQADSVHQMRVTARRLRSLLKAHRRLFERDHVEPLAAELRWLGRLLGRARDQEVLGEELVDQLDAVPAQLRQGALRGQLTERYAQGYRQAWQRAVTELDNARYFALLDGLDAFAADPPLNGRANRQARTYLSEILRREQRRTLKRLDRALGTEPGPQRDQALHRARKAAKRARYTADHAQSHIPRRTAKRAAKFGARMKKLHKVLGAHQDSVVTRQELIALESQHTGSSERHAFAFGVLYERQRHTAEAAQKRLPKLRRRAGRRKLTRLP</sequence>
<dbReference type="Pfam" id="PF05235">
    <property type="entry name" value="CHAD"/>
    <property type="match status" value="1"/>
</dbReference>
<dbReference type="CDD" id="cd07374">
    <property type="entry name" value="CYTH-like_Pase"/>
    <property type="match status" value="1"/>
</dbReference>
<feature type="domain" description="CHAD" evidence="2">
    <location>
        <begin position="295"/>
        <end position="585"/>
    </location>
</feature>
<dbReference type="EMBL" id="WBOF01000002">
    <property type="protein sequence ID" value="MQS16406.1"/>
    <property type="molecule type" value="Genomic_DNA"/>
</dbReference>
<evidence type="ECO:0000313" key="3">
    <source>
        <dbReference type="EMBL" id="MQS16406.1"/>
    </source>
</evidence>
<dbReference type="AlphaFoldDB" id="A0A6N7KXJ1"/>
<evidence type="ECO:0000259" key="2">
    <source>
        <dbReference type="PROSITE" id="PS51708"/>
    </source>
</evidence>
<dbReference type="InterPro" id="IPR023577">
    <property type="entry name" value="CYTH_domain"/>
</dbReference>
<dbReference type="Gene3D" id="2.40.320.10">
    <property type="entry name" value="Hypothetical Protein Pfu-838710-001"/>
    <property type="match status" value="1"/>
</dbReference>
<name>A0A6N7KXJ1_9ACTN</name>
<dbReference type="InterPro" id="IPR007899">
    <property type="entry name" value="CHAD_dom"/>
</dbReference>
<dbReference type="OrthoDB" id="9777271at2"/>
<dbReference type="Proteomes" id="UP000450000">
    <property type="component" value="Unassembled WGS sequence"/>
</dbReference>
<keyword evidence="4" id="KW-1185">Reference proteome</keyword>
<dbReference type="Gene3D" id="1.40.20.10">
    <property type="entry name" value="CHAD domain"/>
    <property type="match status" value="1"/>
</dbReference>
<feature type="region of interest" description="Disordered" evidence="1">
    <location>
        <begin position="1"/>
        <end position="55"/>
    </location>
</feature>
<dbReference type="PANTHER" id="PTHR39339:SF1">
    <property type="entry name" value="CHAD DOMAIN-CONTAINING PROTEIN"/>
    <property type="match status" value="1"/>
</dbReference>
<feature type="region of interest" description="Disordered" evidence="1">
    <location>
        <begin position="202"/>
        <end position="231"/>
    </location>
</feature>
<dbReference type="PANTHER" id="PTHR39339">
    <property type="entry name" value="SLR1444 PROTEIN"/>
    <property type="match status" value="1"/>
</dbReference>
<dbReference type="SMART" id="SM01118">
    <property type="entry name" value="CYTH"/>
    <property type="match status" value="1"/>
</dbReference>
<dbReference type="Pfam" id="PF01928">
    <property type="entry name" value="CYTH"/>
    <property type="match status" value="1"/>
</dbReference>
<proteinExistence type="predicted"/>
<evidence type="ECO:0000313" key="4">
    <source>
        <dbReference type="Proteomes" id="UP000450000"/>
    </source>
</evidence>
<evidence type="ECO:0000256" key="1">
    <source>
        <dbReference type="SAM" id="MobiDB-lite"/>
    </source>
</evidence>
<organism evidence="3 4">
    <name type="scientific">Streptomyces kaniharaensis</name>
    <dbReference type="NCBI Taxonomy" id="212423"/>
    <lineage>
        <taxon>Bacteria</taxon>
        <taxon>Bacillati</taxon>
        <taxon>Actinomycetota</taxon>
        <taxon>Actinomycetes</taxon>
        <taxon>Kitasatosporales</taxon>
        <taxon>Streptomycetaceae</taxon>
        <taxon>Streptomyces</taxon>
    </lineage>
</organism>
<dbReference type="InterPro" id="IPR033469">
    <property type="entry name" value="CYTH-like_dom_sf"/>
</dbReference>